<reference evidence="2" key="1">
    <citation type="submission" date="2011-02" db="EMBL/GenBank/DDBJ databases">
        <title>The complete genome of Planctomyces brasiliensis DSM 5305.</title>
        <authorList>
            <person name="Lucas S."/>
            <person name="Copeland A."/>
            <person name="Lapidus A."/>
            <person name="Bruce D."/>
            <person name="Goodwin L."/>
            <person name="Pitluck S."/>
            <person name="Kyrpides N."/>
            <person name="Mavromatis K."/>
            <person name="Pagani I."/>
            <person name="Ivanova N."/>
            <person name="Ovchinnikova G."/>
            <person name="Lu M."/>
            <person name="Detter J.C."/>
            <person name="Han C."/>
            <person name="Land M."/>
            <person name="Hauser L."/>
            <person name="Markowitz V."/>
            <person name="Cheng J.-F."/>
            <person name="Hugenholtz P."/>
            <person name="Woyke T."/>
            <person name="Wu D."/>
            <person name="Tindall B."/>
            <person name="Pomrenke H.G."/>
            <person name="Brambilla E."/>
            <person name="Klenk H.-P."/>
            <person name="Eisen J.A."/>
        </authorList>
    </citation>
    <scope>NUCLEOTIDE SEQUENCE [LARGE SCALE GENOMIC DNA]</scope>
    <source>
        <strain evidence="2">ATCC 49424 / DSM 5305 / JCM 21570 / NBRC 103401 / IFAM 1448</strain>
    </source>
</reference>
<name>F0SGV2_RUBBR</name>
<dbReference type="KEGG" id="pbs:Plabr_0763"/>
<evidence type="ECO:0000313" key="1">
    <source>
        <dbReference type="EMBL" id="ADY58387.1"/>
    </source>
</evidence>
<evidence type="ECO:0000313" key="2">
    <source>
        <dbReference type="Proteomes" id="UP000006860"/>
    </source>
</evidence>
<gene>
    <name evidence="1" type="ordered locus">Plabr_0763</name>
</gene>
<dbReference type="Proteomes" id="UP000006860">
    <property type="component" value="Chromosome"/>
</dbReference>
<keyword evidence="2" id="KW-1185">Reference proteome</keyword>
<accession>F0SGV2</accession>
<dbReference type="OrthoDB" id="275246at2"/>
<proteinExistence type="predicted"/>
<dbReference type="HOGENOM" id="CLU_1516820_0_0_0"/>
<dbReference type="EMBL" id="CP002546">
    <property type="protein sequence ID" value="ADY58387.1"/>
    <property type="molecule type" value="Genomic_DNA"/>
</dbReference>
<sequence length="177" mass="20026">MIAHNRINELIERIYDGSETTVEVEYLGKYIVNGPYTLRLPEGGLGQQWRQSVVPFDYFPLYGLKIDQPEAAGGLFDAAPFARFDRNDIQNQHLNLPAEPEVIYELGTDNVGAQFWVGDSLTVYGHNLNNEFQAVGTLGNFVDFAVRAALERRCWHQCLQDTVMLAQCNLRPIDMMG</sequence>
<dbReference type="STRING" id="756272.Plabr_0763"/>
<dbReference type="AlphaFoldDB" id="F0SGV2"/>
<organism evidence="1 2">
    <name type="scientific">Rubinisphaera brasiliensis (strain ATCC 49424 / DSM 5305 / JCM 21570 / IAM 15109 / NBRC 103401 / IFAM 1448)</name>
    <name type="common">Planctomyces brasiliensis</name>
    <dbReference type="NCBI Taxonomy" id="756272"/>
    <lineage>
        <taxon>Bacteria</taxon>
        <taxon>Pseudomonadati</taxon>
        <taxon>Planctomycetota</taxon>
        <taxon>Planctomycetia</taxon>
        <taxon>Planctomycetales</taxon>
        <taxon>Planctomycetaceae</taxon>
        <taxon>Rubinisphaera</taxon>
    </lineage>
</organism>
<protein>
    <submittedName>
        <fullName evidence="1">Uncharacterized protein</fullName>
    </submittedName>
</protein>
<dbReference type="RefSeq" id="WP_013627127.1">
    <property type="nucleotide sequence ID" value="NC_015174.1"/>
</dbReference>